<evidence type="ECO:0000313" key="2">
    <source>
        <dbReference type="Proteomes" id="UP000242133"/>
    </source>
</evidence>
<sequence length="44" mass="4928">QMFMKRTWALEASWGDRGFHKARISDAIFADDAPLGPGQTFGRS</sequence>
<feature type="non-terminal residue" evidence="1">
    <location>
        <position position="1"/>
    </location>
</feature>
<gene>
    <name evidence="1" type="ORF">CLV44_1011</name>
</gene>
<name>A0A2P8F4I4_9GAMM</name>
<reference evidence="1 2" key="1">
    <citation type="submission" date="2018-03" db="EMBL/GenBank/DDBJ databases">
        <title>Genomic Encyclopedia of Archaeal and Bacterial Type Strains, Phase II (KMG-II): from individual species to whole genera.</title>
        <authorList>
            <person name="Goeker M."/>
        </authorList>
    </citation>
    <scope>NUCLEOTIDE SEQUENCE [LARGE SCALE GENOMIC DNA]</scope>
    <source>
        <strain evidence="1 2">DSM 17586</strain>
    </source>
</reference>
<accession>A0A2P8F4I4</accession>
<organism evidence="1 2">
    <name type="scientific">Marinobacterium halophilum</name>
    <dbReference type="NCBI Taxonomy" id="267374"/>
    <lineage>
        <taxon>Bacteria</taxon>
        <taxon>Pseudomonadati</taxon>
        <taxon>Pseudomonadota</taxon>
        <taxon>Gammaproteobacteria</taxon>
        <taxon>Oceanospirillales</taxon>
        <taxon>Oceanospirillaceae</taxon>
        <taxon>Marinobacterium</taxon>
    </lineage>
</organism>
<dbReference type="EMBL" id="PYGI01000001">
    <property type="protein sequence ID" value="PSL16603.1"/>
    <property type="molecule type" value="Genomic_DNA"/>
</dbReference>
<protein>
    <submittedName>
        <fullName evidence="1">Uncharacterized protein</fullName>
    </submittedName>
</protein>
<proteinExistence type="predicted"/>
<dbReference type="Proteomes" id="UP000242133">
    <property type="component" value="Unassembled WGS sequence"/>
</dbReference>
<keyword evidence="2" id="KW-1185">Reference proteome</keyword>
<evidence type="ECO:0000313" key="1">
    <source>
        <dbReference type="EMBL" id="PSL16603.1"/>
    </source>
</evidence>
<comment type="caution">
    <text evidence="1">The sequence shown here is derived from an EMBL/GenBank/DDBJ whole genome shotgun (WGS) entry which is preliminary data.</text>
</comment>
<dbReference type="AlphaFoldDB" id="A0A2P8F4I4"/>